<dbReference type="Proteomes" id="UP000308724">
    <property type="component" value="Unassembled WGS sequence"/>
</dbReference>
<feature type="region of interest" description="Disordered" evidence="2">
    <location>
        <begin position="583"/>
        <end position="616"/>
    </location>
</feature>
<dbReference type="Pfam" id="PF26082">
    <property type="entry name" value="zf-C2H2_AcuF"/>
    <property type="match status" value="1"/>
</dbReference>
<comment type="caution">
    <text evidence="4">The sequence shown here is derived from an EMBL/GenBank/DDBJ whole genome shotgun (WGS) entry which is preliminary data.</text>
</comment>
<proteinExistence type="predicted"/>
<dbReference type="EMBL" id="QZBZ01000312">
    <property type="protein sequence ID" value="TIA31078.1"/>
    <property type="molecule type" value="Genomic_DNA"/>
</dbReference>
<sequence>MNSQAPSLASLSSELLVQVQELCLRTDRDATEFSTSLNDASTRFRMWGFNIHAFQDDQTSLEYQIREALSLQKGFRQRLQDLKEDLADLDDSLSAITSADMLTHAPPTREDGTMPTPTQDAHVEAFTLLKAIHEDISSLFKLSAVHQDTGKDPSQQILARRSENETKNKSNIPPVYRLDQSGEVTTDPGRLASVQEDNLNDNISQATRDHFGSNNTLTQVLTIETLEEVCQGQDVFVCPYCKERKTIKTEAAWRRHVFSDLKAYICTVAECELHMFTSSEAWMSHQLSEHLVVWNCPICDETPFFSGEYFQSHIRFCHPAEFSEEQLEQLTTSSKHSADSIRASECTFCDWAVASGDLDRCTFQDGEVHVTPELFQRHVCSHLEQLALSTSLWTEEDDRKDRIETGSRQDHITMISDGFSATIRNLENIDAVNEAYTGMNDEDPFLALQQQRWDFDTAWTPIHGLDDMSSRTHSSTTSGTRSSNTSRTDSSTTSRTYSSNTSRTYSSNTSSAESGTTSSRPHSSLVFPRNVPERYNYTNEQPFRHHEVDLSNQWTGMYWEIAEAEKQSRSRMSNMRAALELELQGQTSEGEEGPAVLVAPSRSRRFPAHSPTKDVL</sequence>
<feature type="compositionally biased region" description="Low complexity" evidence="2">
    <location>
        <begin position="471"/>
        <end position="520"/>
    </location>
</feature>
<evidence type="ECO:0000313" key="5">
    <source>
        <dbReference type="Proteomes" id="UP000308724"/>
    </source>
</evidence>
<accession>A0A4T0BCB7</accession>
<reference evidence="4 5" key="1">
    <citation type="submission" date="2018-10" db="EMBL/GenBank/DDBJ databases">
        <title>Fifty Aureobasidium pullulans genomes reveal a recombining polyextremotolerant generalist.</title>
        <authorList>
            <person name="Gostincar C."/>
            <person name="Turk M."/>
            <person name="Zajc J."/>
            <person name="Gunde-Cimerman N."/>
        </authorList>
    </citation>
    <scope>NUCLEOTIDE SEQUENCE [LARGE SCALE GENOMIC DNA]</scope>
    <source>
        <strain evidence="4 5">EXF-1645</strain>
    </source>
</reference>
<dbReference type="SMART" id="SM00355">
    <property type="entry name" value="ZnF_C2H2"/>
    <property type="match status" value="3"/>
</dbReference>
<evidence type="ECO:0000259" key="3">
    <source>
        <dbReference type="SMART" id="SM00355"/>
    </source>
</evidence>
<feature type="region of interest" description="Disordered" evidence="2">
    <location>
        <begin position="151"/>
        <end position="188"/>
    </location>
</feature>
<keyword evidence="1" id="KW-0175">Coiled coil</keyword>
<dbReference type="PANTHER" id="PTHR35391:SF7">
    <property type="entry name" value="C2H2-TYPE DOMAIN-CONTAINING PROTEIN"/>
    <property type="match status" value="1"/>
</dbReference>
<protein>
    <recommendedName>
        <fullName evidence="3">C2H2-type domain-containing protein</fullName>
    </recommendedName>
</protein>
<feature type="domain" description="C2H2-type" evidence="3">
    <location>
        <begin position="294"/>
        <end position="318"/>
    </location>
</feature>
<gene>
    <name evidence="4" type="ORF">D6C78_09165</name>
</gene>
<feature type="domain" description="C2H2-type" evidence="3">
    <location>
        <begin position="264"/>
        <end position="290"/>
    </location>
</feature>
<feature type="coiled-coil region" evidence="1">
    <location>
        <begin position="72"/>
        <end position="99"/>
    </location>
</feature>
<dbReference type="PANTHER" id="PTHR35391">
    <property type="entry name" value="C2H2-TYPE DOMAIN-CONTAINING PROTEIN-RELATED"/>
    <property type="match status" value="1"/>
</dbReference>
<organism evidence="4 5">
    <name type="scientific">Aureobasidium pullulans</name>
    <name type="common">Black yeast</name>
    <name type="synonym">Pullularia pullulans</name>
    <dbReference type="NCBI Taxonomy" id="5580"/>
    <lineage>
        <taxon>Eukaryota</taxon>
        <taxon>Fungi</taxon>
        <taxon>Dikarya</taxon>
        <taxon>Ascomycota</taxon>
        <taxon>Pezizomycotina</taxon>
        <taxon>Dothideomycetes</taxon>
        <taxon>Dothideomycetidae</taxon>
        <taxon>Dothideales</taxon>
        <taxon>Saccotheciaceae</taxon>
        <taxon>Aureobasidium</taxon>
    </lineage>
</organism>
<feature type="domain" description="C2H2-type" evidence="3">
    <location>
        <begin position="236"/>
        <end position="258"/>
    </location>
</feature>
<dbReference type="AlphaFoldDB" id="A0A4T0BCB7"/>
<name>A0A4T0BCB7_AURPU</name>
<evidence type="ECO:0000313" key="4">
    <source>
        <dbReference type="EMBL" id="TIA31078.1"/>
    </source>
</evidence>
<dbReference type="InterPro" id="IPR058925">
    <property type="entry name" value="zf-C2H2_AcuF"/>
</dbReference>
<evidence type="ECO:0000256" key="1">
    <source>
        <dbReference type="SAM" id="Coils"/>
    </source>
</evidence>
<evidence type="ECO:0000256" key="2">
    <source>
        <dbReference type="SAM" id="MobiDB-lite"/>
    </source>
</evidence>
<feature type="region of interest" description="Disordered" evidence="2">
    <location>
        <begin position="465"/>
        <end position="527"/>
    </location>
</feature>
<dbReference type="InterPro" id="IPR013087">
    <property type="entry name" value="Znf_C2H2_type"/>
</dbReference>